<evidence type="ECO:0000313" key="8">
    <source>
        <dbReference type="EMBL" id="KUM59414.1"/>
    </source>
</evidence>
<dbReference type="AlphaFoldDB" id="A0A101MF41"/>
<evidence type="ECO:0000313" key="9">
    <source>
        <dbReference type="Proteomes" id="UP000055045"/>
    </source>
</evidence>
<sequence length="352" mass="41573">MEYPNPTPTEGSRASHPPEHPQPTKPTEDSKESHDPDPAPKEHTRESHSRAFRFKDGSRPHRKRTHRHRSRTRDSKPSKRRHREEKQPEPTAEDPFGSTRDAFRESRFDEPTAEDPLGSTRDAFRESLFDALGDDEGAAYWESVYGQPIHNYRVPNVQRGPDGELEQMTEDEYVDYVRRRMWERTREGMLAEQERLRAERQQRRKEEAQRNAQYGREEFERAMEESLRRGAERKKAKVEWGAPWAEYLKRWETIGKAVGGSTTKSLRNLIFWPVRSGKRVDVRPNAVEEFMRHAPAPAEFLDTLKAERIRWHPDKIQHRYGALGIDDVVMRSVTEVFQIVDRLWNEERERQK</sequence>
<keyword evidence="2" id="KW-0597">Phosphoprotein</keyword>
<protein>
    <submittedName>
        <fullName evidence="8">Uncharacterized protein</fullName>
    </submittedName>
</protein>
<feature type="compositionally biased region" description="Basic and acidic residues" evidence="7">
    <location>
        <begin position="101"/>
        <end position="110"/>
    </location>
</feature>
<feature type="coiled-coil region" evidence="6">
    <location>
        <begin position="189"/>
        <end position="225"/>
    </location>
</feature>
<keyword evidence="3" id="KW-0677">Repeat</keyword>
<name>A0A101MF41_PENFR</name>
<evidence type="ECO:0000256" key="5">
    <source>
        <dbReference type="ARBA" id="ARBA00023242"/>
    </source>
</evidence>
<feature type="region of interest" description="Disordered" evidence="7">
    <location>
        <begin position="1"/>
        <end position="122"/>
    </location>
</feature>
<feature type="compositionally biased region" description="Basic and acidic residues" evidence="7">
    <location>
        <begin position="26"/>
        <end position="59"/>
    </location>
</feature>
<dbReference type="Proteomes" id="UP000055045">
    <property type="component" value="Unassembled WGS sequence"/>
</dbReference>
<proteinExistence type="predicted"/>
<dbReference type="EMBL" id="LLXE01000225">
    <property type="protein sequence ID" value="KUM59414.1"/>
    <property type="molecule type" value="Genomic_DNA"/>
</dbReference>
<keyword evidence="9" id="KW-1185">Reference proteome</keyword>
<comment type="caution">
    <text evidence="8">The sequence shown here is derived from an EMBL/GenBank/DDBJ whole genome shotgun (WGS) entry which is preliminary data.</text>
</comment>
<dbReference type="GO" id="GO:0043124">
    <property type="term" value="P:negative regulation of canonical NF-kappaB signal transduction"/>
    <property type="evidence" value="ECO:0007669"/>
    <property type="project" value="InterPro"/>
</dbReference>
<evidence type="ECO:0000256" key="3">
    <source>
        <dbReference type="ARBA" id="ARBA00022737"/>
    </source>
</evidence>
<evidence type="ECO:0000256" key="7">
    <source>
        <dbReference type="SAM" id="MobiDB-lite"/>
    </source>
</evidence>
<comment type="subcellular location">
    <subcellularLocation>
        <location evidence="1">Nucleus</location>
    </subcellularLocation>
</comment>
<organism evidence="8 9">
    <name type="scientific">Penicillium freii</name>
    <dbReference type="NCBI Taxonomy" id="48697"/>
    <lineage>
        <taxon>Eukaryota</taxon>
        <taxon>Fungi</taxon>
        <taxon>Dikarya</taxon>
        <taxon>Ascomycota</taxon>
        <taxon>Pezizomycotina</taxon>
        <taxon>Eurotiomycetes</taxon>
        <taxon>Eurotiomycetidae</taxon>
        <taxon>Eurotiales</taxon>
        <taxon>Aspergillaceae</taxon>
        <taxon>Penicillium</taxon>
    </lineage>
</organism>
<evidence type="ECO:0000256" key="1">
    <source>
        <dbReference type="ARBA" id="ARBA00004123"/>
    </source>
</evidence>
<keyword evidence="4" id="KW-0040">ANK repeat</keyword>
<reference evidence="8 9" key="1">
    <citation type="submission" date="2015-10" db="EMBL/GenBank/DDBJ databases">
        <title>Genome sequencing of Penicillium freii.</title>
        <authorList>
            <person name="Nguyen H.D."/>
            <person name="Visagie C.M."/>
            <person name="Seifert K.A."/>
        </authorList>
    </citation>
    <scope>NUCLEOTIDE SEQUENCE [LARGE SCALE GENOMIC DNA]</scope>
    <source>
        <strain evidence="8 9">DAOM 242723</strain>
    </source>
</reference>
<evidence type="ECO:0000256" key="4">
    <source>
        <dbReference type="ARBA" id="ARBA00023043"/>
    </source>
</evidence>
<evidence type="ECO:0000256" key="6">
    <source>
        <dbReference type="SAM" id="Coils"/>
    </source>
</evidence>
<keyword evidence="5" id="KW-0539">Nucleus</keyword>
<accession>A0A101MF41</accession>
<dbReference type="PANTHER" id="PTHR15263:SF1">
    <property type="entry name" value="NF-KAPPA-B INHIBITOR-LIKE PROTEIN 1"/>
    <property type="match status" value="1"/>
</dbReference>
<evidence type="ECO:0000256" key="2">
    <source>
        <dbReference type="ARBA" id="ARBA00022553"/>
    </source>
</evidence>
<dbReference type="GO" id="GO:0005634">
    <property type="term" value="C:nucleus"/>
    <property type="evidence" value="ECO:0007669"/>
    <property type="project" value="UniProtKB-SubCell"/>
</dbReference>
<gene>
    <name evidence="8" type="ORF">ACN42_g7715</name>
</gene>
<dbReference type="PANTHER" id="PTHR15263">
    <property type="entry name" value="I-KAPPA-B-LIKE PROTEIN IKBL"/>
    <property type="match status" value="1"/>
</dbReference>
<dbReference type="InterPro" id="IPR038753">
    <property type="entry name" value="NFKBIL1"/>
</dbReference>
<keyword evidence="6" id="KW-0175">Coiled coil</keyword>
<feature type="compositionally biased region" description="Basic residues" evidence="7">
    <location>
        <begin position="60"/>
        <end position="71"/>
    </location>
</feature>